<reference evidence="1" key="2">
    <citation type="submission" date="2020-11" db="EMBL/GenBank/DDBJ databases">
        <authorList>
            <person name="McCartney M.A."/>
            <person name="Auch B."/>
            <person name="Kono T."/>
            <person name="Mallez S."/>
            <person name="Becker A."/>
            <person name="Gohl D.M."/>
            <person name="Silverstein K.A.T."/>
            <person name="Koren S."/>
            <person name="Bechman K.B."/>
            <person name="Herman A."/>
            <person name="Abrahante J.E."/>
            <person name="Garbe J."/>
        </authorList>
    </citation>
    <scope>NUCLEOTIDE SEQUENCE</scope>
    <source>
        <strain evidence="1">Duluth1</strain>
        <tissue evidence="1">Whole animal</tissue>
    </source>
</reference>
<proteinExistence type="predicted"/>
<dbReference type="AlphaFoldDB" id="A0A9D4L4C9"/>
<evidence type="ECO:0000313" key="2">
    <source>
        <dbReference type="Proteomes" id="UP000828390"/>
    </source>
</evidence>
<gene>
    <name evidence="1" type="ORF">DPMN_092803</name>
</gene>
<reference evidence="1" key="1">
    <citation type="journal article" date="2019" name="bioRxiv">
        <title>The Genome of the Zebra Mussel, Dreissena polymorpha: A Resource for Invasive Species Research.</title>
        <authorList>
            <person name="McCartney M.A."/>
            <person name="Auch B."/>
            <person name="Kono T."/>
            <person name="Mallez S."/>
            <person name="Zhang Y."/>
            <person name="Obille A."/>
            <person name="Becker A."/>
            <person name="Abrahante J.E."/>
            <person name="Garbe J."/>
            <person name="Badalamenti J.P."/>
            <person name="Herman A."/>
            <person name="Mangelson H."/>
            <person name="Liachko I."/>
            <person name="Sullivan S."/>
            <person name="Sone E.D."/>
            <person name="Koren S."/>
            <person name="Silverstein K.A.T."/>
            <person name="Beckman K.B."/>
            <person name="Gohl D.M."/>
        </authorList>
    </citation>
    <scope>NUCLEOTIDE SEQUENCE</scope>
    <source>
        <strain evidence="1">Duluth1</strain>
        <tissue evidence="1">Whole animal</tissue>
    </source>
</reference>
<organism evidence="1 2">
    <name type="scientific">Dreissena polymorpha</name>
    <name type="common">Zebra mussel</name>
    <name type="synonym">Mytilus polymorpha</name>
    <dbReference type="NCBI Taxonomy" id="45954"/>
    <lineage>
        <taxon>Eukaryota</taxon>
        <taxon>Metazoa</taxon>
        <taxon>Spiralia</taxon>
        <taxon>Lophotrochozoa</taxon>
        <taxon>Mollusca</taxon>
        <taxon>Bivalvia</taxon>
        <taxon>Autobranchia</taxon>
        <taxon>Heteroconchia</taxon>
        <taxon>Euheterodonta</taxon>
        <taxon>Imparidentia</taxon>
        <taxon>Neoheterodontei</taxon>
        <taxon>Myida</taxon>
        <taxon>Dreissenoidea</taxon>
        <taxon>Dreissenidae</taxon>
        <taxon>Dreissena</taxon>
    </lineage>
</organism>
<name>A0A9D4L4C9_DREPO</name>
<sequence length="216" mass="24829">MNLLGYGEEIRRRRVEKYKKNDMLRKEPSENGTTFTAGSKAEGLTCWLESDHDLLLTLKSVLCVEAGVDLHTIPDDIEVYRMDTRAYPGHCRMFLERCATTHLQFDKNNILCDDGKGNTFLSSGLLLDELSKRKFEIGARLERVGPSLPRLIGSFVNMYLVFAEHCQCPNILQRWAQRPRLWSPQDVVKKVVSLGSVFCLLFLFNIKHTMYTCIYS</sequence>
<protein>
    <submittedName>
        <fullName evidence="1">Uncharacterized protein</fullName>
    </submittedName>
</protein>
<dbReference type="EMBL" id="JAIWYP010000003">
    <property type="protein sequence ID" value="KAH3850392.1"/>
    <property type="molecule type" value="Genomic_DNA"/>
</dbReference>
<dbReference type="Proteomes" id="UP000828390">
    <property type="component" value="Unassembled WGS sequence"/>
</dbReference>
<accession>A0A9D4L4C9</accession>
<evidence type="ECO:0000313" key="1">
    <source>
        <dbReference type="EMBL" id="KAH3850392.1"/>
    </source>
</evidence>
<comment type="caution">
    <text evidence="1">The sequence shown here is derived from an EMBL/GenBank/DDBJ whole genome shotgun (WGS) entry which is preliminary data.</text>
</comment>
<keyword evidence="2" id="KW-1185">Reference proteome</keyword>